<accession>A0A6L2J947</accession>
<dbReference type="CDD" id="cd09272">
    <property type="entry name" value="RNase_HI_RT_Ty1"/>
    <property type="match status" value="1"/>
</dbReference>
<dbReference type="AlphaFoldDB" id="A0A6L2J947"/>
<evidence type="ECO:0000256" key="1">
    <source>
        <dbReference type="SAM" id="Coils"/>
    </source>
</evidence>
<organism evidence="3">
    <name type="scientific">Tanacetum cinerariifolium</name>
    <name type="common">Dalmatian daisy</name>
    <name type="synonym">Chrysanthemum cinerariifolium</name>
    <dbReference type="NCBI Taxonomy" id="118510"/>
    <lineage>
        <taxon>Eukaryota</taxon>
        <taxon>Viridiplantae</taxon>
        <taxon>Streptophyta</taxon>
        <taxon>Embryophyta</taxon>
        <taxon>Tracheophyta</taxon>
        <taxon>Spermatophyta</taxon>
        <taxon>Magnoliopsida</taxon>
        <taxon>eudicotyledons</taxon>
        <taxon>Gunneridae</taxon>
        <taxon>Pentapetalae</taxon>
        <taxon>asterids</taxon>
        <taxon>campanulids</taxon>
        <taxon>Asterales</taxon>
        <taxon>Asteraceae</taxon>
        <taxon>Asteroideae</taxon>
        <taxon>Anthemideae</taxon>
        <taxon>Anthemidinae</taxon>
        <taxon>Tanacetum</taxon>
    </lineage>
</organism>
<protein>
    <submittedName>
        <fullName evidence="3">Uncharacterized mitochondrial protein AtMg00810-like</fullName>
    </submittedName>
</protein>
<gene>
    <name evidence="3" type="ORF">Tci_005055</name>
</gene>
<feature type="region of interest" description="Disordered" evidence="2">
    <location>
        <begin position="723"/>
        <end position="792"/>
    </location>
</feature>
<comment type="caution">
    <text evidence="3">The sequence shown here is derived from an EMBL/GenBank/DDBJ whole genome shotgun (WGS) entry which is preliminary data.</text>
</comment>
<dbReference type="PANTHER" id="PTHR11439">
    <property type="entry name" value="GAG-POL-RELATED RETROTRANSPOSON"/>
    <property type="match status" value="1"/>
</dbReference>
<feature type="coiled-coil region" evidence="1">
    <location>
        <begin position="188"/>
        <end position="222"/>
    </location>
</feature>
<feature type="compositionally biased region" description="Basic residues" evidence="2">
    <location>
        <begin position="753"/>
        <end position="774"/>
    </location>
</feature>
<dbReference type="EMBL" id="BKCJ010000425">
    <property type="protein sequence ID" value="GEU33077.1"/>
    <property type="molecule type" value="Genomic_DNA"/>
</dbReference>
<name>A0A6L2J947_TANCI</name>
<keyword evidence="1" id="KW-0175">Coiled coil</keyword>
<dbReference type="PANTHER" id="PTHR11439:SF509">
    <property type="entry name" value="RNA-DIRECTED DNA POLYMERASE"/>
    <property type="match status" value="1"/>
</dbReference>
<proteinExistence type="predicted"/>
<sequence>MEQPNPTFSKIPILDTGKFEQWKFRIQQYLPNEHYALWETFGGNEATKKTKKNQLKRQYGNFKAEGKETLEQTFNRLQAIIKYKDINQIDEDDIEEIDIKWNMALLSMRADKFWKKNGKKITIQGTNVAGFDKSKGSKTEEQAPKALMAIDEVGWDWSYMENEEESLALVEARFFEFKNQEIKFCEKIRGLEFSVESKNNRIKRLKNELEKLKKKKEGLDSKLTDDTITDYSRPSPSIETKFPTVNRKFPTGNSKFSTADLGNKRKAIKASAYWIWRPKQNTTDKGPNSNNVSVIFKKYQYIDTQGRLKSVMAWVPKETQVTQDRKSTTGGCQFLGRRLISWQCKKQTIMATSTTEAEYVAAASGCGQVLWIQNLLLDYGLAFCDYHNMIAILEKSEHNVDFHQIVDFVEASHLRIETTDEGTKILATVDGKLRTISESSIRRNLKLKDEEGISSLPDVKLFENLALMGVNSPSFSGRTVPLFDTMLVHQGEDEPASPSGDVRQGEACPTVSGLEEGQDRANIIKTSTLPHDSTPRVTSLAANEGSMQHQLNELTDLYTRLQRQQTEMATKVAAQDLEISHLKSRIKFLEDKDGERAEPSREDAIIKGRSLETGEEAGVEKSTERGMVSVPPVVEVSTVGIPTGSGMVPTASPIFTTASVVTPYARRKAREMEEQMAREDQRRSEQIARDVEIARIHAEKELQMMIDGLDRINDMIAKHLHEKRILKKKTKNKAKNDKTKHGMEKIEKDKVIRSQKSKVKSRGQQKSSPRKSNRRSPLFKDPKVPSSTKQATLQEATKRILHVSAQKSFGLENKAFQERRRKNEEERTQLVPVEEVYIEALQVKHPIIDWEIHFEGQRNYWKIIRVRGSTSVYQFFVDMLKHFDREDLIQLWTLVKETLSIRQATSDKEKEIWMELKRLFKPDVEDQLWTHTQALMHDPVEWRLYDTYGVHYVLSRDQEIFMLVEKDYPLRKELAIVMISNKLQVENYSQMDSDFILKTYNIANRPRQRDD</sequence>
<feature type="compositionally biased region" description="Basic and acidic residues" evidence="2">
    <location>
        <begin position="734"/>
        <end position="752"/>
    </location>
</feature>
<feature type="compositionally biased region" description="Basic residues" evidence="2">
    <location>
        <begin position="723"/>
        <end position="733"/>
    </location>
</feature>
<reference evidence="3" key="1">
    <citation type="journal article" date="2019" name="Sci. Rep.">
        <title>Draft genome of Tanacetum cinerariifolium, the natural source of mosquito coil.</title>
        <authorList>
            <person name="Yamashiro T."/>
            <person name="Shiraishi A."/>
            <person name="Satake H."/>
            <person name="Nakayama K."/>
        </authorList>
    </citation>
    <scope>NUCLEOTIDE SEQUENCE</scope>
</reference>
<evidence type="ECO:0000313" key="3">
    <source>
        <dbReference type="EMBL" id="GEU33077.1"/>
    </source>
</evidence>
<evidence type="ECO:0000256" key="2">
    <source>
        <dbReference type="SAM" id="MobiDB-lite"/>
    </source>
</evidence>